<dbReference type="Gene3D" id="3.40.30.10">
    <property type="entry name" value="Glutaredoxin"/>
    <property type="match status" value="1"/>
</dbReference>
<dbReference type="GO" id="GO:0016491">
    <property type="term" value="F:oxidoreductase activity"/>
    <property type="evidence" value="ECO:0007669"/>
    <property type="project" value="InterPro"/>
</dbReference>
<dbReference type="GO" id="GO:0030313">
    <property type="term" value="C:cell envelope"/>
    <property type="evidence" value="ECO:0007669"/>
    <property type="project" value="UniProtKB-SubCell"/>
</dbReference>
<evidence type="ECO:0000313" key="7">
    <source>
        <dbReference type="EMBL" id="SFL20847.1"/>
    </source>
</evidence>
<proteinExistence type="predicted"/>
<dbReference type="CDD" id="cd02966">
    <property type="entry name" value="TlpA_like_family"/>
    <property type="match status" value="1"/>
</dbReference>
<dbReference type="InterPro" id="IPR036249">
    <property type="entry name" value="Thioredoxin-like_sf"/>
</dbReference>
<accession>A0A1I4FV07</accession>
<dbReference type="RefSeq" id="WP_008207933.1">
    <property type="nucleotide sequence ID" value="NZ_FOSR01000019.1"/>
</dbReference>
<feature type="domain" description="Thioredoxin" evidence="6">
    <location>
        <begin position="24"/>
        <end position="161"/>
    </location>
</feature>
<dbReference type="GO" id="GO:0016209">
    <property type="term" value="F:antioxidant activity"/>
    <property type="evidence" value="ECO:0007669"/>
    <property type="project" value="InterPro"/>
</dbReference>
<protein>
    <submittedName>
        <fullName evidence="7">Thiol-disulfide isomerase or thioredoxin</fullName>
    </submittedName>
</protein>
<feature type="chain" id="PRO_5011722240" evidence="5">
    <location>
        <begin position="26"/>
        <end position="161"/>
    </location>
</feature>
<sequence>MKSRKWLAPAWASLLLALAVTPAFASMPTHPTLKVTTLDGQPWNLSAQRGHWVIVNFWATWCVPCIKEMPDISAFVSKHANVRAIGLAYDDSPAADIRAFLKKHPVSYPVAQVTLDKSPKDFDEPQGLPTTYLIAPDGTVAKRFIGPIDASVLGHAIPAGK</sequence>
<gene>
    <name evidence="7" type="ORF">SAMN05192579_11960</name>
</gene>
<dbReference type="EMBL" id="FOSR01000019">
    <property type="protein sequence ID" value="SFL20847.1"/>
    <property type="molecule type" value="Genomic_DNA"/>
</dbReference>
<dbReference type="Pfam" id="PF00578">
    <property type="entry name" value="AhpC-TSA"/>
    <property type="match status" value="1"/>
</dbReference>
<keyword evidence="5" id="KW-0732">Signal</keyword>
<keyword evidence="3" id="KW-1015">Disulfide bond</keyword>
<keyword evidence="2" id="KW-0201">Cytochrome c-type biogenesis</keyword>
<keyword evidence="8" id="KW-1185">Reference proteome</keyword>
<dbReference type="InterPro" id="IPR050553">
    <property type="entry name" value="Thioredoxin_ResA/DsbE_sf"/>
</dbReference>
<dbReference type="Proteomes" id="UP000198725">
    <property type="component" value="Unassembled WGS sequence"/>
</dbReference>
<keyword evidence="7" id="KW-0413">Isomerase</keyword>
<dbReference type="PANTHER" id="PTHR42852:SF6">
    <property type="entry name" value="THIOL:DISULFIDE INTERCHANGE PROTEIN DSBE"/>
    <property type="match status" value="1"/>
</dbReference>
<evidence type="ECO:0000256" key="2">
    <source>
        <dbReference type="ARBA" id="ARBA00022748"/>
    </source>
</evidence>
<evidence type="ECO:0000259" key="6">
    <source>
        <dbReference type="PROSITE" id="PS51352"/>
    </source>
</evidence>
<reference evidence="8" key="1">
    <citation type="submission" date="2016-10" db="EMBL/GenBank/DDBJ databases">
        <authorList>
            <person name="Varghese N."/>
            <person name="Submissions S."/>
        </authorList>
    </citation>
    <scope>NUCLEOTIDE SEQUENCE [LARGE SCALE GENOMIC DNA]</scope>
    <source>
        <strain evidence="8">MO64</strain>
    </source>
</reference>
<dbReference type="GO" id="GO:0016853">
    <property type="term" value="F:isomerase activity"/>
    <property type="evidence" value="ECO:0007669"/>
    <property type="project" value="UniProtKB-KW"/>
</dbReference>
<evidence type="ECO:0000256" key="4">
    <source>
        <dbReference type="ARBA" id="ARBA00023284"/>
    </source>
</evidence>
<dbReference type="PANTHER" id="PTHR42852">
    <property type="entry name" value="THIOL:DISULFIDE INTERCHANGE PROTEIN DSBE"/>
    <property type="match status" value="1"/>
</dbReference>
<feature type="signal peptide" evidence="5">
    <location>
        <begin position="1"/>
        <end position="25"/>
    </location>
</feature>
<dbReference type="InterPro" id="IPR000866">
    <property type="entry name" value="AhpC/TSA"/>
</dbReference>
<evidence type="ECO:0000313" key="8">
    <source>
        <dbReference type="Proteomes" id="UP000198725"/>
    </source>
</evidence>
<evidence type="ECO:0000256" key="3">
    <source>
        <dbReference type="ARBA" id="ARBA00023157"/>
    </source>
</evidence>
<dbReference type="InterPro" id="IPR013766">
    <property type="entry name" value="Thioredoxin_domain"/>
</dbReference>
<dbReference type="GO" id="GO:0017004">
    <property type="term" value="P:cytochrome complex assembly"/>
    <property type="evidence" value="ECO:0007669"/>
    <property type="project" value="UniProtKB-KW"/>
</dbReference>
<evidence type="ECO:0000256" key="5">
    <source>
        <dbReference type="SAM" id="SignalP"/>
    </source>
</evidence>
<organism evidence="7 8">
    <name type="scientific">Rhodanobacter glycinis</name>
    <dbReference type="NCBI Taxonomy" id="582702"/>
    <lineage>
        <taxon>Bacteria</taxon>
        <taxon>Pseudomonadati</taxon>
        <taxon>Pseudomonadota</taxon>
        <taxon>Gammaproteobacteria</taxon>
        <taxon>Lysobacterales</taxon>
        <taxon>Rhodanobacteraceae</taxon>
        <taxon>Rhodanobacter</taxon>
    </lineage>
</organism>
<name>A0A1I4FV07_9GAMM</name>
<dbReference type="AlphaFoldDB" id="A0A1I4FV07"/>
<keyword evidence="4" id="KW-0676">Redox-active center</keyword>
<comment type="subcellular location">
    <subcellularLocation>
        <location evidence="1">Cell envelope</location>
    </subcellularLocation>
</comment>
<evidence type="ECO:0000256" key="1">
    <source>
        <dbReference type="ARBA" id="ARBA00004196"/>
    </source>
</evidence>
<dbReference type="PROSITE" id="PS51352">
    <property type="entry name" value="THIOREDOXIN_2"/>
    <property type="match status" value="1"/>
</dbReference>
<dbReference type="SUPFAM" id="SSF52833">
    <property type="entry name" value="Thioredoxin-like"/>
    <property type="match status" value="1"/>
</dbReference>